<comment type="cofactor">
    <cofactor evidence="9">
        <name>Mg(2+)</name>
        <dbReference type="ChEBI" id="CHEBI:18420"/>
    </cofactor>
</comment>
<evidence type="ECO:0000259" key="11">
    <source>
        <dbReference type="PROSITE" id="PS50011"/>
    </source>
</evidence>
<dbReference type="InterPro" id="IPR008271">
    <property type="entry name" value="Ser/Thr_kinase_AS"/>
</dbReference>
<dbReference type="EMBL" id="LR787775">
    <property type="protein sequence ID" value="CAB3263637.1"/>
    <property type="molecule type" value="mRNA"/>
</dbReference>
<evidence type="ECO:0000256" key="7">
    <source>
        <dbReference type="ARBA" id="ARBA00048312"/>
    </source>
</evidence>
<evidence type="ECO:0000256" key="3">
    <source>
        <dbReference type="ARBA" id="ARBA00022741"/>
    </source>
</evidence>
<dbReference type="PANTHER" id="PTHR24055">
    <property type="entry name" value="MITOGEN-ACTIVATED PROTEIN KINASE"/>
    <property type="match status" value="1"/>
</dbReference>
<keyword evidence="3 8" id="KW-0547">Nucleotide-binding</keyword>
<gene>
    <name evidence="12" type="primary">Mapk7</name>
</gene>
<feature type="compositionally biased region" description="Polar residues" evidence="10">
    <location>
        <begin position="514"/>
        <end position="526"/>
    </location>
</feature>
<dbReference type="PROSITE" id="PS00108">
    <property type="entry name" value="PROTEIN_KINASE_ST"/>
    <property type="match status" value="1"/>
</dbReference>
<dbReference type="InterPro" id="IPR003527">
    <property type="entry name" value="MAP_kinase_CS"/>
</dbReference>
<dbReference type="SMART" id="SM00220">
    <property type="entry name" value="S_TKc"/>
    <property type="match status" value="1"/>
</dbReference>
<dbReference type="GO" id="GO:0005524">
    <property type="term" value="F:ATP binding"/>
    <property type="evidence" value="ECO:0007669"/>
    <property type="project" value="UniProtKB-UniRule"/>
</dbReference>
<evidence type="ECO:0000256" key="4">
    <source>
        <dbReference type="ARBA" id="ARBA00022777"/>
    </source>
</evidence>
<dbReference type="InterPro" id="IPR017441">
    <property type="entry name" value="Protein_kinase_ATP_BS"/>
</dbReference>
<comment type="catalytic activity">
    <reaction evidence="7">
        <text>L-seryl-[protein] + ATP = O-phospho-L-seryl-[protein] + ADP + H(+)</text>
        <dbReference type="Rhea" id="RHEA:17989"/>
        <dbReference type="Rhea" id="RHEA-COMP:9863"/>
        <dbReference type="Rhea" id="RHEA-COMP:11604"/>
        <dbReference type="ChEBI" id="CHEBI:15378"/>
        <dbReference type="ChEBI" id="CHEBI:29999"/>
        <dbReference type="ChEBI" id="CHEBI:30616"/>
        <dbReference type="ChEBI" id="CHEBI:83421"/>
        <dbReference type="ChEBI" id="CHEBI:456216"/>
        <dbReference type="EC" id="2.7.11.24"/>
    </reaction>
</comment>
<feature type="compositionally biased region" description="Basic and acidic residues" evidence="10">
    <location>
        <begin position="645"/>
        <end position="658"/>
    </location>
</feature>
<evidence type="ECO:0000256" key="1">
    <source>
        <dbReference type="ARBA" id="ARBA00022527"/>
    </source>
</evidence>
<dbReference type="PROSITE" id="PS50011">
    <property type="entry name" value="PROTEIN_KINASE_DOM"/>
    <property type="match status" value="1"/>
</dbReference>
<keyword evidence="1 9" id="KW-0723">Serine/threonine-protein kinase</keyword>
<dbReference type="FunFam" id="1.10.510.10:FF:000013">
    <property type="entry name" value="Mitogen-activated protein kinase"/>
    <property type="match status" value="1"/>
</dbReference>
<feature type="binding site" evidence="8">
    <location>
        <position position="70"/>
    </location>
    <ligand>
        <name>ATP</name>
        <dbReference type="ChEBI" id="CHEBI:30616"/>
    </ligand>
</feature>
<dbReference type="PROSITE" id="PS01351">
    <property type="entry name" value="MAPK"/>
    <property type="match status" value="1"/>
</dbReference>
<evidence type="ECO:0000256" key="5">
    <source>
        <dbReference type="ARBA" id="ARBA00022840"/>
    </source>
</evidence>
<evidence type="ECO:0000256" key="9">
    <source>
        <dbReference type="RuleBase" id="RU361165"/>
    </source>
</evidence>
<sequence>MSVSVPQRVPLTTKHPTIGTNRHGSSSHEGFVTFDVGSRYKLLETIGTGAYGVVCSAIDAKTKNHVAIKKIVNPFDIVTTAKRTLRELKLLLHFKHDNVVGIKDIVQSENKNLKDVYLVMDLMETDLHHIIRSEQTLTSEHICYFLYQLLRGIKYIHSSNVIHRDLKPSNLLVNENCELKIGDFGMARGITSSPEDPKLFMTEYVATRWYRAPELMLSAGSYSQAIDMWSVGCIFAEMMGRRQIFPGKNYVHQLQLVVSVLGSPAKELVNTIRSERVRQYMQRLPRKEPVPLVSLYPKASKDMIDILAMLLTFDPSSRPSADITLKHPFFRHYHDNEDEPICHAPFDFRFEATVTKEEVCKQVSTVIDEYHHRKNRLSKQLIIVSKQPQTPSTDATKDFNKTPTEVFKKPQTPVASQRILPKPDHSTTANDIDMKSASSVCSMDYSLELDPATVDKALKLPSKTTTDPKVTTVTSKKPMITVHVVQDNEPESDVTVVKETPPVKETKSSDTAKRQPTSTKSNTNNAVKKKTISETTKTKIRDTIFASMLSKQKGLGRPNEKVKKSVTAAERQREREEKRRKRQERAAEKEKKKKEAEDAEKKKELSEADRSLLERWTNMQKVEVPKKTKSKENQIPDESSTAPKTKTDASTKSLSDKKLFRHKSLPSSASNPYRHVVLDNNGTNKRWSMNEEQTQILTKPQKPDVFAVVMGNSNTTNPPPGVTAVLNTTVASNNGIVMSSFSDITSSINALTSKIESNPQQQQQMNSRSHAFIPEPMFQPVVHNKIQTNITSKPPSTGGNQYINTNVGGVFIPESEVTVTAPETTRPTSLFTTEQNNISVYVNNQVMTPGQASMQNCLTTPSGKNLISISPDTVDFVLDEELKDHHRLVSDSILMSAKSSSSLEGGVTLSPGGTSLVFRAKQPKSKLKPSTLLPTENPLSQPIALSDIPQNVMSDPLQHTTVSHNTGKLAHSGNDGNSTCNQNKQMQTELPLTNGGLFVPNIDNSLSLNAHHYGPITFTDNLPTSAGAADATGSGYGLGVNIDDIIPAATGEGGIMAGMDFSATSGDSLDPCSSSLLRDWLDSHSLQPADMEALQKDLELGSPMSVDGDSIKLG</sequence>
<feature type="compositionally biased region" description="Basic and acidic residues" evidence="10">
    <location>
        <begin position="501"/>
        <end position="513"/>
    </location>
</feature>
<dbReference type="EC" id="2.7.11.24" evidence="9"/>
<keyword evidence="4 9" id="KW-0418">Kinase</keyword>
<keyword evidence="2 9" id="KW-0808">Transferase</keyword>
<dbReference type="AlphaFoldDB" id="A0A6F9DJK9"/>
<dbReference type="InterPro" id="IPR050117">
    <property type="entry name" value="MAPK"/>
</dbReference>
<accession>A0A6F9DJK9</accession>
<protein>
    <recommendedName>
        <fullName evidence="9">Mitogen-activated protein kinase</fullName>
        <ecNumber evidence="9">2.7.11.24</ecNumber>
    </recommendedName>
</protein>
<organism evidence="12">
    <name type="scientific">Phallusia mammillata</name>
    <dbReference type="NCBI Taxonomy" id="59560"/>
    <lineage>
        <taxon>Eukaryota</taxon>
        <taxon>Metazoa</taxon>
        <taxon>Chordata</taxon>
        <taxon>Tunicata</taxon>
        <taxon>Ascidiacea</taxon>
        <taxon>Phlebobranchia</taxon>
        <taxon>Ascidiidae</taxon>
        <taxon>Phallusia</taxon>
    </lineage>
</organism>
<evidence type="ECO:0000256" key="2">
    <source>
        <dbReference type="ARBA" id="ARBA00022679"/>
    </source>
</evidence>
<feature type="region of interest" description="Disordered" evidence="10">
    <location>
        <begin position="408"/>
        <end position="431"/>
    </location>
</feature>
<dbReference type="Gene3D" id="1.10.510.10">
    <property type="entry name" value="Transferase(Phosphotransferase) domain 1"/>
    <property type="match status" value="1"/>
</dbReference>
<feature type="region of interest" description="Disordered" evidence="10">
    <location>
        <begin position="487"/>
        <end position="534"/>
    </location>
</feature>
<feature type="region of interest" description="Disordered" evidence="10">
    <location>
        <begin position="1"/>
        <end position="24"/>
    </location>
</feature>
<dbReference type="PROSITE" id="PS00107">
    <property type="entry name" value="PROTEIN_KINASE_ATP"/>
    <property type="match status" value="1"/>
</dbReference>
<comment type="similarity">
    <text evidence="9">Belongs to the protein kinase superfamily. Ser/Thr protein kinase family. MAP kinase subfamily.</text>
</comment>
<evidence type="ECO:0000313" key="12">
    <source>
        <dbReference type="EMBL" id="CAB3263637.1"/>
    </source>
</evidence>
<comment type="catalytic activity">
    <reaction evidence="6 9">
        <text>L-threonyl-[protein] + ATP = O-phospho-L-threonyl-[protein] + ADP + H(+)</text>
        <dbReference type="Rhea" id="RHEA:46608"/>
        <dbReference type="Rhea" id="RHEA-COMP:11060"/>
        <dbReference type="Rhea" id="RHEA-COMP:11605"/>
        <dbReference type="ChEBI" id="CHEBI:15378"/>
        <dbReference type="ChEBI" id="CHEBI:30013"/>
        <dbReference type="ChEBI" id="CHEBI:30616"/>
        <dbReference type="ChEBI" id="CHEBI:61977"/>
        <dbReference type="ChEBI" id="CHEBI:456216"/>
        <dbReference type="EC" id="2.7.11.24"/>
    </reaction>
</comment>
<feature type="compositionally biased region" description="Polar residues" evidence="10">
    <location>
        <begin position="14"/>
        <end position="24"/>
    </location>
</feature>
<feature type="compositionally biased region" description="Basic and acidic residues" evidence="10">
    <location>
        <begin position="584"/>
        <end position="613"/>
    </location>
</feature>
<evidence type="ECO:0000256" key="10">
    <source>
        <dbReference type="SAM" id="MobiDB-lite"/>
    </source>
</evidence>
<evidence type="ECO:0000256" key="6">
    <source>
        <dbReference type="ARBA" id="ARBA00047592"/>
    </source>
</evidence>
<dbReference type="GO" id="GO:0004707">
    <property type="term" value="F:MAP kinase activity"/>
    <property type="evidence" value="ECO:0007669"/>
    <property type="project" value="UniProtKB-EC"/>
</dbReference>
<feature type="compositionally biased region" description="Basic and acidic residues" evidence="10">
    <location>
        <begin position="623"/>
        <end position="634"/>
    </location>
</feature>
<keyword evidence="9" id="KW-0460">Magnesium</keyword>
<feature type="domain" description="Protein kinase" evidence="11">
    <location>
        <begin position="40"/>
        <end position="330"/>
    </location>
</feature>
<dbReference type="Gene3D" id="3.30.200.20">
    <property type="entry name" value="Phosphorylase Kinase, domain 1"/>
    <property type="match status" value="1"/>
</dbReference>
<dbReference type="InterPro" id="IPR011009">
    <property type="entry name" value="Kinase-like_dom_sf"/>
</dbReference>
<proteinExistence type="evidence at transcript level"/>
<dbReference type="Pfam" id="PF00069">
    <property type="entry name" value="Pkinase"/>
    <property type="match status" value="1"/>
</dbReference>
<feature type="region of interest" description="Disordered" evidence="10">
    <location>
        <begin position="549"/>
        <end position="677"/>
    </location>
</feature>
<reference evidence="12" key="1">
    <citation type="submission" date="2020-04" db="EMBL/GenBank/DDBJ databases">
        <authorList>
            <person name="Neveu A P."/>
        </authorList>
    </citation>
    <scope>NUCLEOTIDE SEQUENCE</scope>
    <source>
        <tissue evidence="12">Whole embryo</tissue>
    </source>
</reference>
<dbReference type="CDD" id="cd07855">
    <property type="entry name" value="STKc_ERK5"/>
    <property type="match status" value="1"/>
</dbReference>
<dbReference type="FunFam" id="3.30.200.20:FF:000046">
    <property type="entry name" value="Mitogen-activated protein kinase"/>
    <property type="match status" value="1"/>
</dbReference>
<dbReference type="SUPFAM" id="SSF56112">
    <property type="entry name" value="Protein kinase-like (PK-like)"/>
    <property type="match status" value="1"/>
</dbReference>
<comment type="activity regulation">
    <text evidence="9">Activated by threonine and tyrosine phosphorylation.</text>
</comment>
<name>A0A6F9DJK9_9ASCI</name>
<evidence type="ECO:0000256" key="8">
    <source>
        <dbReference type="PROSITE-ProRule" id="PRU10141"/>
    </source>
</evidence>
<dbReference type="InterPro" id="IPR000719">
    <property type="entry name" value="Prot_kinase_dom"/>
</dbReference>
<keyword evidence="5 8" id="KW-0067">ATP-binding</keyword>